<evidence type="ECO:0008006" key="3">
    <source>
        <dbReference type="Google" id="ProtNLM"/>
    </source>
</evidence>
<dbReference type="EMBL" id="CP020370">
    <property type="protein sequence ID" value="AUB82307.1"/>
    <property type="molecule type" value="Genomic_DNA"/>
</dbReference>
<organism evidence="1 2">
    <name type="scientific">Candidatus Thiodictyon syntrophicum</name>
    <dbReference type="NCBI Taxonomy" id="1166950"/>
    <lineage>
        <taxon>Bacteria</taxon>
        <taxon>Pseudomonadati</taxon>
        <taxon>Pseudomonadota</taxon>
        <taxon>Gammaproteobacteria</taxon>
        <taxon>Chromatiales</taxon>
        <taxon>Chromatiaceae</taxon>
        <taxon>Thiodictyon</taxon>
    </lineage>
</organism>
<proteinExistence type="predicted"/>
<dbReference type="AlphaFoldDB" id="A0A2K8U9U1"/>
<reference evidence="1 2" key="1">
    <citation type="submission" date="2017-03" db="EMBL/GenBank/DDBJ databases">
        <title>Complete genome sequence of Candidatus 'Thiodictyon syntrophicum' sp. nov. strain Cad16T, a photolithoautotroph purple sulfur bacterium isolated from an alpine meromictic lake.</title>
        <authorList>
            <person name="Luedin S.M."/>
            <person name="Pothier J.F."/>
            <person name="Danza F."/>
            <person name="Storelli N."/>
            <person name="Wittwer M."/>
            <person name="Tonolla M."/>
        </authorList>
    </citation>
    <scope>NUCLEOTIDE SEQUENCE [LARGE SCALE GENOMIC DNA]</scope>
    <source>
        <strain evidence="1 2">Cad16T</strain>
    </source>
</reference>
<dbReference type="PANTHER" id="PTHR35586">
    <property type="entry name" value="SLL1691 PROTEIN"/>
    <property type="match status" value="1"/>
</dbReference>
<accession>A0A2K8U9U1</accession>
<gene>
    <name evidence="1" type="ORF">THSYN_16030</name>
</gene>
<name>A0A2K8U9U1_9GAMM</name>
<dbReference type="Proteomes" id="UP000232638">
    <property type="component" value="Chromosome"/>
</dbReference>
<evidence type="ECO:0000313" key="2">
    <source>
        <dbReference type="Proteomes" id="UP000232638"/>
    </source>
</evidence>
<dbReference type="PANTHER" id="PTHR35586:SF1">
    <property type="entry name" value="SLL1691 PROTEIN"/>
    <property type="match status" value="1"/>
</dbReference>
<dbReference type="KEGG" id="tsy:THSYN_16030"/>
<protein>
    <recommendedName>
        <fullName evidence="3">DUF4351 domain-containing protein</fullName>
    </recommendedName>
</protein>
<evidence type="ECO:0000313" key="1">
    <source>
        <dbReference type="EMBL" id="AUB82307.1"/>
    </source>
</evidence>
<keyword evidence="2" id="KW-1185">Reference proteome</keyword>
<sequence>MREEQLKERLGERFRELDIPLLVEWPDGRRAALVFVVEEETDPKRFSVLRLAHYCLDIAELLDTRRVVPVVVFLRGGPAERKLDLGGDEQTYLRFRFLSIELSTLPYREHRDSRNIVVRLNLPNMNYAPQERVEVYAAAVRGLASLEPDPERQRKYLDFVDIYADLDDQERKRYEREYPDEVQTMTSFSERFEAKGRQQGEAVALMRVMRRKFGELPEPARQRIEAADAQTLLEWIDRIFTAESIDEVIH</sequence>